<dbReference type="FunFam" id="1.10.150.310:FF:000002">
    <property type="entry name" value="Putative transcription modulator/accessory protein"/>
    <property type="match status" value="1"/>
</dbReference>
<dbReference type="GO" id="GO:0003729">
    <property type="term" value="F:mRNA binding"/>
    <property type="evidence" value="ECO:0007669"/>
    <property type="project" value="UniProtKB-ARBA"/>
</dbReference>
<dbReference type="Pfam" id="PF09371">
    <property type="entry name" value="Tex_N"/>
    <property type="match status" value="1"/>
</dbReference>
<dbReference type="FunFam" id="1.10.10.650:FF:000001">
    <property type="entry name" value="S1 RNA-binding domain 1"/>
    <property type="match status" value="1"/>
</dbReference>
<dbReference type="GO" id="GO:0003735">
    <property type="term" value="F:structural constituent of ribosome"/>
    <property type="evidence" value="ECO:0007669"/>
    <property type="project" value="TreeGrafter"/>
</dbReference>
<dbReference type="PANTHER" id="PTHR10724">
    <property type="entry name" value="30S RIBOSOMAL PROTEIN S1"/>
    <property type="match status" value="1"/>
</dbReference>
<dbReference type="FunFam" id="2.40.50.140:FF:000051">
    <property type="entry name" value="RNA-binding transcriptional accessory protein"/>
    <property type="match status" value="1"/>
</dbReference>
<gene>
    <name evidence="2" type="ORF">OBE_16023</name>
</gene>
<protein>
    <submittedName>
        <fullName evidence="2">Tex protein-related transcription accessory protein (S1 RNA binding domain)</fullName>
    </submittedName>
</protein>
<dbReference type="InterPro" id="IPR012340">
    <property type="entry name" value="NA-bd_OB-fold"/>
</dbReference>
<dbReference type="InterPro" id="IPR041692">
    <property type="entry name" value="HHH_9"/>
</dbReference>
<dbReference type="InterPro" id="IPR018974">
    <property type="entry name" value="Tex-like_N"/>
</dbReference>
<dbReference type="InterPro" id="IPR006641">
    <property type="entry name" value="YqgF/RNaseH-like_dom"/>
</dbReference>
<dbReference type="InterPro" id="IPR050437">
    <property type="entry name" value="Ribos_protein_bS1-like"/>
</dbReference>
<dbReference type="InterPro" id="IPR055179">
    <property type="entry name" value="Tex-like_central_region"/>
</dbReference>
<dbReference type="InterPro" id="IPR003029">
    <property type="entry name" value="S1_domain"/>
</dbReference>
<dbReference type="CDD" id="cd05685">
    <property type="entry name" value="S1_Tex"/>
    <property type="match status" value="1"/>
</dbReference>
<dbReference type="GO" id="GO:0005737">
    <property type="term" value="C:cytoplasm"/>
    <property type="evidence" value="ECO:0007669"/>
    <property type="project" value="UniProtKB-ARBA"/>
</dbReference>
<name>K1SHP9_9ZZZZ</name>
<dbReference type="SUPFAM" id="SSF158832">
    <property type="entry name" value="Tex N-terminal region-like"/>
    <property type="match status" value="1"/>
</dbReference>
<accession>K1SHP9</accession>
<proteinExistence type="predicted"/>
<dbReference type="GO" id="GO:0006139">
    <property type="term" value="P:nucleobase-containing compound metabolic process"/>
    <property type="evidence" value="ECO:0007669"/>
    <property type="project" value="InterPro"/>
</dbReference>
<dbReference type="Pfam" id="PF00575">
    <property type="entry name" value="S1"/>
    <property type="match status" value="1"/>
</dbReference>
<dbReference type="InterPro" id="IPR037027">
    <property type="entry name" value="YqgF/RNaseH-like_dom_sf"/>
</dbReference>
<dbReference type="FunFam" id="3.30.420.140:FF:000001">
    <property type="entry name" value="RNA-binding transcriptional accessory protein"/>
    <property type="match status" value="1"/>
</dbReference>
<dbReference type="InterPro" id="IPR032639">
    <property type="entry name" value="Tex_YqgF"/>
</dbReference>
<dbReference type="EMBL" id="AJWZ01010989">
    <property type="protein sequence ID" value="EKC46891.1"/>
    <property type="molecule type" value="Genomic_DNA"/>
</dbReference>
<sequence length="718" mass="81585">MEDKMNEVIIEEIAQEQGITKKQVETVLELLKEGNTIPFIARYRKEKTNALDEEQIRKINEVYEYQLNLLARKEDVIRLIDEKQMLTEELRENIMKCSRLVEVEDLYRPFKEKKKTKATEAIALGLEPLAKIIMSFPTKGDLNTLTSKFINDKVKTPEEAIKNASYIIAEWISDNASYRKFIRDFIYKNGTVITKKKKNAVDEKNTYEMYYEYSETVKYIKPHRIMAINRAEKEGVISVNIDYDNDKIIEYLEKRIIKNKESYVTEIVKESIKDSLKRLILPSVEREIRADLKEKAEITAIDNFSSNVEHLLLTPPIKEKVVLGYDPAFRTGCKLAVLDKTGKPLEIAVIYPTEPHNKIEESKKKVLELIDKYNVDVIAIGNGTASRESEAFIADTIKDCKRKVEYIIVSEAGASVYSASKLAISEFPDLTVEKRSAISIGRRLQDSLSELVKIDPKSIGVGLYQHDVTPKKLDESLDFVVSKAVNSVGVNINTASRSLLTYVSGLNKKSIDEILNSRDKLGKFETREDVKKLKSMTPKVYEQAIGFMRIIDGKNPLDRTSIHPESYDAAKKLLDIMGFSVNDIGSEKLKSSLNIDIDEYSKKLGIDKYTLKDIIDSLASPERDPRDEMPKPILRSDVLHIEDLHVGDKLQGTVRNVVDFGLFIDIGLHDDGLAHISKLSKNYIKHPSELFSVGDIVDCYVDSINVEKGKINLSLLAN</sequence>
<comment type="caution">
    <text evidence="2">The sequence shown here is derived from an EMBL/GenBank/DDBJ whole genome shotgun (WGS) entry which is preliminary data.</text>
</comment>
<dbReference type="InterPro" id="IPR044146">
    <property type="entry name" value="S1_Tex"/>
</dbReference>
<feature type="domain" description="S1 motif" evidence="1">
    <location>
        <begin position="647"/>
        <end position="716"/>
    </location>
</feature>
<dbReference type="SUPFAM" id="SSF53098">
    <property type="entry name" value="Ribonuclease H-like"/>
    <property type="match status" value="1"/>
</dbReference>
<dbReference type="SMART" id="SM00732">
    <property type="entry name" value="YqgFc"/>
    <property type="match status" value="1"/>
</dbReference>
<dbReference type="InterPro" id="IPR012337">
    <property type="entry name" value="RNaseH-like_sf"/>
</dbReference>
<organism evidence="2">
    <name type="scientific">human gut metagenome</name>
    <dbReference type="NCBI Taxonomy" id="408170"/>
    <lineage>
        <taxon>unclassified sequences</taxon>
        <taxon>metagenomes</taxon>
        <taxon>organismal metagenomes</taxon>
    </lineage>
</organism>
<dbReference type="PROSITE" id="PS50126">
    <property type="entry name" value="S1"/>
    <property type="match status" value="1"/>
</dbReference>
<dbReference type="Gene3D" id="3.30.420.140">
    <property type="entry name" value="YqgF/RNase H-like domain"/>
    <property type="match status" value="1"/>
</dbReference>
<dbReference type="Gene3D" id="2.40.50.140">
    <property type="entry name" value="Nucleic acid-binding proteins"/>
    <property type="match status" value="1"/>
</dbReference>
<dbReference type="SUPFAM" id="SSF47781">
    <property type="entry name" value="RuvA domain 2-like"/>
    <property type="match status" value="2"/>
</dbReference>
<dbReference type="AlphaFoldDB" id="K1SHP9"/>
<dbReference type="GO" id="GO:0006412">
    <property type="term" value="P:translation"/>
    <property type="evidence" value="ECO:0007669"/>
    <property type="project" value="TreeGrafter"/>
</dbReference>
<dbReference type="Pfam" id="PF12836">
    <property type="entry name" value="HHH_3"/>
    <property type="match status" value="1"/>
</dbReference>
<dbReference type="PANTHER" id="PTHR10724:SF10">
    <property type="entry name" value="S1 RNA-BINDING DOMAIN-CONTAINING PROTEIN 1"/>
    <property type="match status" value="1"/>
</dbReference>
<dbReference type="InterPro" id="IPR023323">
    <property type="entry name" value="Tex-like_dom_sf"/>
</dbReference>
<dbReference type="SMART" id="SM00316">
    <property type="entry name" value="S1"/>
    <property type="match status" value="1"/>
</dbReference>
<evidence type="ECO:0000259" key="1">
    <source>
        <dbReference type="PROSITE" id="PS50126"/>
    </source>
</evidence>
<dbReference type="Gene3D" id="1.10.3500.10">
    <property type="entry name" value="Tex N-terminal region-like"/>
    <property type="match status" value="1"/>
</dbReference>
<dbReference type="SUPFAM" id="SSF50249">
    <property type="entry name" value="Nucleic acid-binding proteins"/>
    <property type="match status" value="1"/>
</dbReference>
<dbReference type="InterPro" id="IPR010994">
    <property type="entry name" value="RuvA_2-like"/>
</dbReference>
<dbReference type="Pfam" id="PF17674">
    <property type="entry name" value="HHH_9"/>
    <property type="match status" value="1"/>
</dbReference>
<evidence type="ECO:0000313" key="2">
    <source>
        <dbReference type="EMBL" id="EKC46891.1"/>
    </source>
</evidence>
<dbReference type="Pfam" id="PF16921">
    <property type="entry name" value="Tex_YqgF"/>
    <property type="match status" value="1"/>
</dbReference>
<reference evidence="2" key="1">
    <citation type="journal article" date="2013" name="Environ. Microbiol.">
        <title>Microbiota from the distal guts of lean and obese adolescents exhibit partial functional redundancy besides clear differences in community structure.</title>
        <authorList>
            <person name="Ferrer M."/>
            <person name="Ruiz A."/>
            <person name="Lanza F."/>
            <person name="Haange S.B."/>
            <person name="Oberbach A."/>
            <person name="Till H."/>
            <person name="Bargiela R."/>
            <person name="Campoy C."/>
            <person name="Segura M.T."/>
            <person name="Richter M."/>
            <person name="von Bergen M."/>
            <person name="Seifert J."/>
            <person name="Suarez A."/>
        </authorList>
    </citation>
    <scope>NUCLEOTIDE SEQUENCE</scope>
</reference>
<dbReference type="Gene3D" id="1.10.10.650">
    <property type="entry name" value="RuvA domain 2-like"/>
    <property type="match status" value="1"/>
</dbReference>
<dbReference type="Gene3D" id="1.10.150.310">
    <property type="entry name" value="Tex RuvX-like domain-like"/>
    <property type="match status" value="1"/>
</dbReference>
<dbReference type="InterPro" id="IPR023319">
    <property type="entry name" value="Tex-like_HTH_dom_sf"/>
</dbReference>
<dbReference type="Pfam" id="PF22706">
    <property type="entry name" value="Tex_central_region"/>
    <property type="match status" value="1"/>
</dbReference>